<dbReference type="PANTHER" id="PTHR45825">
    <property type="entry name" value="GRANULE-BOUND STARCH SYNTHASE 1, CHLOROPLASTIC/AMYLOPLASTIC"/>
    <property type="match status" value="1"/>
</dbReference>
<dbReference type="Gene3D" id="3.40.50.2000">
    <property type="entry name" value="Glycogen Phosphorylase B"/>
    <property type="match status" value="2"/>
</dbReference>
<dbReference type="AlphaFoldDB" id="A0A6N9TQH4"/>
<evidence type="ECO:0000256" key="1">
    <source>
        <dbReference type="ARBA" id="ARBA00001478"/>
    </source>
</evidence>
<evidence type="ECO:0000313" key="7">
    <source>
        <dbReference type="Proteomes" id="UP000469346"/>
    </source>
</evidence>
<dbReference type="GO" id="GO:0009011">
    <property type="term" value="F:alpha-1,4-glucan glucosyltransferase (ADP-glucose donor) activity"/>
    <property type="evidence" value="ECO:0007669"/>
    <property type="project" value="UniProtKB-EC"/>
</dbReference>
<evidence type="ECO:0000259" key="5">
    <source>
        <dbReference type="Pfam" id="PF08323"/>
    </source>
</evidence>
<evidence type="ECO:0000313" key="6">
    <source>
        <dbReference type="EMBL" id="NDY43522.1"/>
    </source>
</evidence>
<dbReference type="EC" id="2.4.1.21" evidence="2"/>
<dbReference type="Pfam" id="PF08323">
    <property type="entry name" value="Glyco_transf_5"/>
    <property type="match status" value="1"/>
</dbReference>
<keyword evidence="4" id="KW-0808">Transferase</keyword>
<evidence type="ECO:0000256" key="3">
    <source>
        <dbReference type="ARBA" id="ARBA00022676"/>
    </source>
</evidence>
<evidence type="ECO:0000256" key="4">
    <source>
        <dbReference type="ARBA" id="ARBA00022679"/>
    </source>
</evidence>
<dbReference type="InterPro" id="IPR013534">
    <property type="entry name" value="Starch_synth_cat_dom"/>
</dbReference>
<dbReference type="Pfam" id="PF13692">
    <property type="entry name" value="Glyco_trans_1_4"/>
    <property type="match status" value="1"/>
</dbReference>
<protein>
    <recommendedName>
        <fullName evidence="2">starch synthase</fullName>
        <ecNumber evidence="2">2.4.1.21</ecNumber>
    </recommendedName>
</protein>
<sequence length="520" mass="57234">MAGAGGVQDVTCDLAEALARAGVRVTVVLPRYGFVPAADLGFRPLDLGFDIDMNYTHEERRERVAFHALRRRGVEIVLVEADRFAEKHGVYAYTAEEEAADPTHRRGAGHYDYFAMNVLHQKAALALAVARGRAPEVFHCHDGHTATLPALMRELEGFRVFFRRSAALVTLHNAGIGYHQEIQDLPFARANTGLPWRVITGSLLNGAFDPFLAGAAYAPMNTVSENYARELQETELDALTGWLGHALRDRGVRLEGITNGINPDAFDPRRHRRLGLAAPFDPATGDLAGKAACRRRLLADLAAGRTGRAAAIGSLDTAADVPLLTAVTRLSEQKGMDILAEALEDLLVEEPDFGVLILGAGERAVEERLARLAERPEHAGRFLLLLGHDPALALKVYAAGDFFLIPSRYEPCGLTDFMAQLMGNLPVVHLTGGLVKVRDGFNGYGYAPNTPAALKAAVVRALRDHRQRPQVLDRMRRDAVRHIREHFTWERVRGRYLDLYRQALRAVAGGSGPVRRRRRP</sequence>
<accession>A0A6N9TQH4</accession>
<comment type="catalytic activity">
    <reaction evidence="1">
        <text>[(1-&gt;4)-alpha-D-glucosyl](n) + ADP-alpha-D-glucose = [(1-&gt;4)-alpha-D-glucosyl](n+1) + ADP + H(+)</text>
        <dbReference type="Rhea" id="RHEA:18189"/>
        <dbReference type="Rhea" id="RHEA-COMP:9584"/>
        <dbReference type="Rhea" id="RHEA-COMP:9587"/>
        <dbReference type="ChEBI" id="CHEBI:15378"/>
        <dbReference type="ChEBI" id="CHEBI:15444"/>
        <dbReference type="ChEBI" id="CHEBI:57498"/>
        <dbReference type="ChEBI" id="CHEBI:456216"/>
        <dbReference type="EC" id="2.4.1.21"/>
    </reaction>
</comment>
<dbReference type="EMBL" id="JAAGRR010000195">
    <property type="protein sequence ID" value="NDY43522.1"/>
    <property type="molecule type" value="Genomic_DNA"/>
</dbReference>
<reference evidence="6 7" key="1">
    <citation type="submission" date="2020-02" db="EMBL/GenBank/DDBJ databases">
        <title>Comparative genomics of sulfur disproportionating microorganisms.</title>
        <authorList>
            <person name="Ward L.M."/>
            <person name="Bertran E."/>
            <person name="Johnston D.T."/>
        </authorList>
    </citation>
    <scope>NUCLEOTIDE SEQUENCE [LARGE SCALE GENOMIC DNA]</scope>
    <source>
        <strain evidence="6 7">DSM 100025</strain>
    </source>
</reference>
<dbReference type="Proteomes" id="UP000469346">
    <property type="component" value="Unassembled WGS sequence"/>
</dbReference>
<gene>
    <name evidence="6" type="ORF">G3N55_11820</name>
</gene>
<comment type="caution">
    <text evidence="6">The sequence shown here is derived from an EMBL/GenBank/DDBJ whole genome shotgun (WGS) entry which is preliminary data.</text>
</comment>
<dbReference type="SUPFAM" id="SSF53756">
    <property type="entry name" value="UDP-Glycosyltransferase/glycogen phosphorylase"/>
    <property type="match status" value="1"/>
</dbReference>
<proteinExistence type="predicted"/>
<keyword evidence="3" id="KW-0328">Glycosyltransferase</keyword>
<dbReference type="RefSeq" id="WP_163299830.1">
    <property type="nucleotide sequence ID" value="NZ_JAAGRR010000195.1"/>
</dbReference>
<organism evidence="6 7">
    <name type="scientific">Dissulfurirhabdus thermomarina</name>
    <dbReference type="NCBI Taxonomy" id="1765737"/>
    <lineage>
        <taxon>Bacteria</taxon>
        <taxon>Deltaproteobacteria</taxon>
        <taxon>Dissulfurirhabdaceae</taxon>
        <taxon>Dissulfurirhabdus</taxon>
    </lineage>
</organism>
<name>A0A6N9TQH4_DISTH</name>
<feature type="domain" description="Starch synthase catalytic" evidence="5">
    <location>
        <begin position="4"/>
        <end position="235"/>
    </location>
</feature>
<dbReference type="PANTHER" id="PTHR45825:SF11">
    <property type="entry name" value="ALPHA AMYLASE DOMAIN-CONTAINING PROTEIN"/>
    <property type="match status" value="1"/>
</dbReference>
<keyword evidence="7" id="KW-1185">Reference proteome</keyword>
<evidence type="ECO:0000256" key="2">
    <source>
        <dbReference type="ARBA" id="ARBA00012588"/>
    </source>
</evidence>